<evidence type="ECO:0000313" key="15">
    <source>
        <dbReference type="Proteomes" id="UP000263273"/>
    </source>
</evidence>
<feature type="domain" description="AAA+ ATPase" evidence="12">
    <location>
        <begin position="128"/>
        <end position="256"/>
    </location>
</feature>
<evidence type="ECO:0000256" key="9">
    <source>
        <dbReference type="NCBIfam" id="TIGR00362"/>
    </source>
</evidence>
<reference evidence="14 15" key="1">
    <citation type="journal article" date="2018" name="Nat. Biotechnol.">
        <title>A standardized bacterial taxonomy based on genome phylogeny substantially revises the tree of life.</title>
        <authorList>
            <person name="Parks D.H."/>
            <person name="Chuvochina M."/>
            <person name="Waite D.W."/>
            <person name="Rinke C."/>
            <person name="Skarshewski A."/>
            <person name="Chaumeil P.A."/>
            <person name="Hugenholtz P."/>
        </authorList>
    </citation>
    <scope>NUCLEOTIDE SEQUENCE [LARGE SCALE GENOMIC DNA]</scope>
    <source>
        <strain evidence="14">UBA10948</strain>
    </source>
</reference>
<dbReference type="GO" id="GO:0008289">
    <property type="term" value="F:lipid binding"/>
    <property type="evidence" value="ECO:0007669"/>
    <property type="project" value="UniProtKB-KW"/>
</dbReference>
<dbReference type="GO" id="GO:0006275">
    <property type="term" value="P:regulation of DNA replication"/>
    <property type="evidence" value="ECO:0007669"/>
    <property type="project" value="UniProtKB-UniRule"/>
</dbReference>
<evidence type="ECO:0000256" key="1">
    <source>
        <dbReference type="ARBA" id="ARBA00006583"/>
    </source>
</evidence>
<dbReference type="InterPro" id="IPR001957">
    <property type="entry name" value="Chromosome_initiator_DnaA"/>
</dbReference>
<keyword evidence="6 8" id="KW-0446">Lipid-binding</keyword>
<dbReference type="GO" id="GO:0005886">
    <property type="term" value="C:plasma membrane"/>
    <property type="evidence" value="ECO:0007669"/>
    <property type="project" value="TreeGrafter"/>
</dbReference>
<dbReference type="GO" id="GO:0005524">
    <property type="term" value="F:ATP binding"/>
    <property type="evidence" value="ECO:0007669"/>
    <property type="project" value="UniProtKB-UniRule"/>
</dbReference>
<evidence type="ECO:0000256" key="3">
    <source>
        <dbReference type="ARBA" id="ARBA00022705"/>
    </source>
</evidence>
<sequence>MSNYKDYSLVWNEVLDSMYQEIGSTSFEIWFSRVKFSSFHDNIFCIIVPDSLTKEWIESRYLDIMQNKLRRLIDPRVVLSIRTEILSGISDPVSALNPKYTFDTFVVGNSNRFAHAACYAVGESPFKSYNPLFIYGGVGLGKTHLMQAIGHHILSKKPNYLVMYVSSEQFTNDMISSIKDDTTSLFRNKYRSIDVLLVDDIQFLAGKERTQEEFFHTFNTLYEAKKQIVLTSDRPPKDIAQLEERLLTRFEWGLTADIQPPDFETRIAIIKRKAELLKIDLPDNVIEYIANRLKNNIRQLEGAVKKMKAFHLLNGDPFTIQTAQSAISDIINNDQPTPMAIEKIIDEVARTFGTTGEDIRSSKRSANISSARQVAMYVIREITQIPMAAIGKEFGGRDHSTVVYAIQQVEKNIARDAKMKATVEDIIKNIRDR</sequence>
<dbReference type="Gene3D" id="1.10.8.60">
    <property type="match status" value="1"/>
</dbReference>
<dbReference type="PRINTS" id="PR00051">
    <property type="entry name" value="DNAA"/>
</dbReference>
<evidence type="ECO:0000256" key="7">
    <source>
        <dbReference type="ARBA" id="ARBA00023125"/>
    </source>
</evidence>
<dbReference type="EMBL" id="DNZF01000036">
    <property type="protein sequence ID" value="HBK52630.1"/>
    <property type="molecule type" value="Genomic_DNA"/>
</dbReference>
<dbReference type="SMART" id="SM00760">
    <property type="entry name" value="Bac_DnaA_C"/>
    <property type="match status" value="1"/>
</dbReference>
<dbReference type="Pfam" id="PF00308">
    <property type="entry name" value="Bac_DnaA"/>
    <property type="match status" value="1"/>
</dbReference>
<dbReference type="GO" id="GO:0003688">
    <property type="term" value="F:DNA replication origin binding"/>
    <property type="evidence" value="ECO:0007669"/>
    <property type="project" value="UniProtKB-UniRule"/>
</dbReference>
<feature type="region of interest" description="Domain III, AAA+ region" evidence="8">
    <location>
        <begin position="95"/>
        <end position="311"/>
    </location>
</feature>
<comment type="function">
    <text evidence="8 10">Plays an essential role in the initiation and regulation of chromosomal replication. ATP-DnaA binds to the origin of replication (oriC) to initiate formation of the DNA replication initiation complex once per cell cycle. Binds the DnaA box (a 9 base pair repeat at the origin) and separates the double-stranded (ds)DNA. Forms a right-handed helical filament on oriC DNA; dsDNA binds to the exterior of the filament while single-stranded (ss)DNA is stabiized in the filament's interior. The ATP-DnaA-oriC complex binds and stabilizes one strand of the AT-rich DNA unwinding element (DUE), permitting loading of DNA polymerase. After initiation quickly degrades to an ADP-DnaA complex that is not apt for DNA replication. Binds acidic phospholipids.</text>
</comment>
<dbReference type="CDD" id="cd00009">
    <property type="entry name" value="AAA"/>
    <property type="match status" value="1"/>
</dbReference>
<evidence type="ECO:0000256" key="10">
    <source>
        <dbReference type="RuleBase" id="RU000577"/>
    </source>
</evidence>
<dbReference type="Pfam" id="PF08299">
    <property type="entry name" value="Bac_DnaA_C"/>
    <property type="match status" value="1"/>
</dbReference>
<dbReference type="FunFam" id="3.40.50.300:FF:000150">
    <property type="entry name" value="Chromosomal replication initiator protein DnaA"/>
    <property type="match status" value="1"/>
</dbReference>
<dbReference type="InterPro" id="IPR027417">
    <property type="entry name" value="P-loop_NTPase"/>
</dbReference>
<comment type="subunit">
    <text evidence="8">Oligomerizes as a right-handed, spiral filament on DNA at oriC.</text>
</comment>
<feature type="region of interest" description="Domain IV, binds dsDNA" evidence="8">
    <location>
        <begin position="312"/>
        <end position="433"/>
    </location>
</feature>
<dbReference type="InterPro" id="IPR013159">
    <property type="entry name" value="DnaA_C"/>
</dbReference>
<comment type="caution">
    <text evidence="8">Lacks conserved residue(s) required for the propagation of feature annotation.</text>
</comment>
<dbReference type="PANTHER" id="PTHR30050">
    <property type="entry name" value="CHROMOSOMAL REPLICATION INITIATOR PROTEIN DNAA"/>
    <property type="match status" value="1"/>
</dbReference>
<gene>
    <name evidence="8" type="primary">dnaA</name>
    <name evidence="14" type="ORF">DDZ44_01645</name>
</gene>
<name>A0A354YTH7_9FIRM</name>
<comment type="caution">
    <text evidence="14">The sequence shown here is derived from an EMBL/GenBank/DDBJ whole genome shotgun (WGS) entry which is preliminary data.</text>
</comment>
<evidence type="ECO:0000256" key="5">
    <source>
        <dbReference type="ARBA" id="ARBA00022840"/>
    </source>
</evidence>
<dbReference type="SUPFAM" id="SSF52540">
    <property type="entry name" value="P-loop containing nucleoside triphosphate hydrolases"/>
    <property type="match status" value="1"/>
</dbReference>
<proteinExistence type="inferred from homology"/>
<dbReference type="NCBIfam" id="TIGR00362">
    <property type="entry name" value="DnaA"/>
    <property type="match status" value="1"/>
</dbReference>
<dbReference type="SUPFAM" id="SSF48295">
    <property type="entry name" value="TrpR-like"/>
    <property type="match status" value="1"/>
</dbReference>
<dbReference type="GO" id="GO:0006270">
    <property type="term" value="P:DNA replication initiation"/>
    <property type="evidence" value="ECO:0007669"/>
    <property type="project" value="UniProtKB-UniRule"/>
</dbReference>
<dbReference type="Gene3D" id="3.30.300.180">
    <property type="match status" value="1"/>
</dbReference>
<dbReference type="GO" id="GO:0005737">
    <property type="term" value="C:cytoplasm"/>
    <property type="evidence" value="ECO:0007669"/>
    <property type="project" value="UniProtKB-SubCell"/>
</dbReference>
<organism evidence="14 15">
    <name type="scientific">Syntrophomonas wolfei</name>
    <dbReference type="NCBI Taxonomy" id="863"/>
    <lineage>
        <taxon>Bacteria</taxon>
        <taxon>Bacillati</taxon>
        <taxon>Bacillota</taxon>
        <taxon>Clostridia</taxon>
        <taxon>Eubacteriales</taxon>
        <taxon>Syntrophomonadaceae</taxon>
        <taxon>Syntrophomonas</taxon>
    </lineage>
</organism>
<keyword evidence="3 8" id="KW-0235">DNA replication</keyword>
<feature type="region of interest" description="Domain I, interacts with DnaA modulators" evidence="8">
    <location>
        <begin position="1"/>
        <end position="83"/>
    </location>
</feature>
<dbReference type="InterPro" id="IPR010921">
    <property type="entry name" value="Trp_repressor/repl_initiator"/>
</dbReference>
<evidence type="ECO:0000259" key="13">
    <source>
        <dbReference type="SMART" id="SM00760"/>
    </source>
</evidence>
<dbReference type="AlphaFoldDB" id="A0A354YTH7"/>
<evidence type="ECO:0000256" key="8">
    <source>
        <dbReference type="HAMAP-Rule" id="MF_00377"/>
    </source>
</evidence>
<evidence type="ECO:0000256" key="11">
    <source>
        <dbReference type="RuleBase" id="RU004227"/>
    </source>
</evidence>
<evidence type="ECO:0000256" key="6">
    <source>
        <dbReference type="ARBA" id="ARBA00023121"/>
    </source>
</evidence>
<dbReference type="InterPro" id="IPR003593">
    <property type="entry name" value="AAA+_ATPase"/>
</dbReference>
<feature type="binding site" evidence="8">
    <location>
        <position position="142"/>
    </location>
    <ligand>
        <name>ATP</name>
        <dbReference type="ChEBI" id="CHEBI:30616"/>
    </ligand>
</feature>
<feature type="binding site" evidence="8">
    <location>
        <position position="139"/>
    </location>
    <ligand>
        <name>ATP</name>
        <dbReference type="ChEBI" id="CHEBI:30616"/>
    </ligand>
</feature>
<keyword evidence="7 8" id="KW-0238">DNA-binding</keyword>
<dbReference type="InterPro" id="IPR020591">
    <property type="entry name" value="Chromosome_initiator_DnaA-like"/>
</dbReference>
<evidence type="ECO:0000256" key="2">
    <source>
        <dbReference type="ARBA" id="ARBA00022490"/>
    </source>
</evidence>
<dbReference type="SMART" id="SM00382">
    <property type="entry name" value="AAA"/>
    <property type="match status" value="1"/>
</dbReference>
<comment type="similarity">
    <text evidence="1 8 11">Belongs to the DnaA family.</text>
</comment>
<dbReference type="Gene3D" id="3.40.50.300">
    <property type="entry name" value="P-loop containing nucleotide triphosphate hydrolases"/>
    <property type="match status" value="1"/>
</dbReference>
<feature type="binding site" evidence="8">
    <location>
        <position position="143"/>
    </location>
    <ligand>
        <name>ATP</name>
        <dbReference type="ChEBI" id="CHEBI:30616"/>
    </ligand>
</feature>
<keyword evidence="5 8" id="KW-0067">ATP-binding</keyword>
<dbReference type="HAMAP" id="MF_00377">
    <property type="entry name" value="DnaA_bact"/>
    <property type="match status" value="1"/>
</dbReference>
<comment type="subcellular location">
    <subcellularLocation>
        <location evidence="8">Cytoplasm</location>
    </subcellularLocation>
</comment>
<dbReference type="InterPro" id="IPR018312">
    <property type="entry name" value="Chromosome_initiator_DnaA_CS"/>
</dbReference>
<dbReference type="InterPro" id="IPR013317">
    <property type="entry name" value="DnaA_dom"/>
</dbReference>
<dbReference type="PANTHER" id="PTHR30050:SF2">
    <property type="entry name" value="CHROMOSOMAL REPLICATION INITIATOR PROTEIN DNAA"/>
    <property type="match status" value="1"/>
</dbReference>
<dbReference type="PROSITE" id="PS01008">
    <property type="entry name" value="DNAA"/>
    <property type="match status" value="1"/>
</dbReference>
<protein>
    <recommendedName>
        <fullName evidence="8 9">Chromosomal replication initiator protein DnaA</fullName>
    </recommendedName>
</protein>
<evidence type="ECO:0000259" key="12">
    <source>
        <dbReference type="SMART" id="SM00382"/>
    </source>
</evidence>
<dbReference type="InterPro" id="IPR024633">
    <property type="entry name" value="DnaA_N_dom"/>
</dbReference>
<accession>A0A354YTH7</accession>
<evidence type="ECO:0000313" key="14">
    <source>
        <dbReference type="EMBL" id="HBK52630.1"/>
    </source>
</evidence>
<dbReference type="Pfam" id="PF11638">
    <property type="entry name" value="DnaA_N"/>
    <property type="match status" value="1"/>
</dbReference>
<feature type="binding site" evidence="8">
    <location>
        <position position="141"/>
    </location>
    <ligand>
        <name>ATP</name>
        <dbReference type="ChEBI" id="CHEBI:30616"/>
    </ligand>
</feature>
<keyword evidence="4 8" id="KW-0547">Nucleotide-binding</keyword>
<dbReference type="Gene3D" id="1.10.1750.10">
    <property type="match status" value="1"/>
</dbReference>
<dbReference type="InterPro" id="IPR038454">
    <property type="entry name" value="DnaA_N_sf"/>
</dbReference>
<keyword evidence="2 8" id="KW-0963">Cytoplasm</keyword>
<comment type="domain">
    <text evidence="8">Domain I is involved in oligomerization and binding regulators, domain II is flexibile and of varying length in different bacteria, domain III forms the AAA+ region, while domain IV binds dsDNA.</text>
</comment>
<dbReference type="CDD" id="cd06571">
    <property type="entry name" value="Bac_DnaA_C"/>
    <property type="match status" value="1"/>
</dbReference>
<evidence type="ECO:0000256" key="4">
    <source>
        <dbReference type="ARBA" id="ARBA00022741"/>
    </source>
</evidence>
<feature type="domain" description="Chromosomal replication initiator DnaA C-terminal" evidence="13">
    <location>
        <begin position="340"/>
        <end position="409"/>
    </location>
</feature>
<dbReference type="Proteomes" id="UP000263273">
    <property type="component" value="Unassembled WGS sequence"/>
</dbReference>